<organism evidence="2 3">
    <name type="scientific">Datura stramonium</name>
    <name type="common">Jimsonweed</name>
    <name type="synonym">Common thornapple</name>
    <dbReference type="NCBI Taxonomy" id="4076"/>
    <lineage>
        <taxon>Eukaryota</taxon>
        <taxon>Viridiplantae</taxon>
        <taxon>Streptophyta</taxon>
        <taxon>Embryophyta</taxon>
        <taxon>Tracheophyta</taxon>
        <taxon>Spermatophyta</taxon>
        <taxon>Magnoliopsida</taxon>
        <taxon>eudicotyledons</taxon>
        <taxon>Gunneridae</taxon>
        <taxon>Pentapetalae</taxon>
        <taxon>asterids</taxon>
        <taxon>lamiids</taxon>
        <taxon>Solanales</taxon>
        <taxon>Solanaceae</taxon>
        <taxon>Solanoideae</taxon>
        <taxon>Datureae</taxon>
        <taxon>Datura</taxon>
    </lineage>
</organism>
<feature type="compositionally biased region" description="Acidic residues" evidence="1">
    <location>
        <begin position="35"/>
        <end position="45"/>
    </location>
</feature>
<feature type="region of interest" description="Disordered" evidence="1">
    <location>
        <begin position="30"/>
        <end position="85"/>
    </location>
</feature>
<evidence type="ECO:0000313" key="3">
    <source>
        <dbReference type="Proteomes" id="UP000823775"/>
    </source>
</evidence>
<keyword evidence="3" id="KW-1185">Reference proteome</keyword>
<feature type="compositionally biased region" description="Basic residues" evidence="1">
    <location>
        <begin position="110"/>
        <end position="121"/>
    </location>
</feature>
<name>A0ABS8SHJ5_DATST</name>
<feature type="region of interest" description="Disordered" evidence="1">
    <location>
        <begin position="110"/>
        <end position="144"/>
    </location>
</feature>
<feature type="compositionally biased region" description="Polar residues" evidence="1">
    <location>
        <begin position="131"/>
        <end position="144"/>
    </location>
</feature>
<sequence length="144" mass="16059">ENEWSDRGATSAAQYGLHLSEHSRALCRVGPGFEEPLDDDDAMDEEQARVDSDLESDDDEDDSKIGEATFPPTKDDDRDLGKKVWQNGVDEKSVIEVGSHRHNGAIACATHRHGWSTKRRNTPSPGRYEQHNAQQCANDQKVQS</sequence>
<feature type="compositionally biased region" description="Acidic residues" evidence="1">
    <location>
        <begin position="53"/>
        <end position="62"/>
    </location>
</feature>
<dbReference type="Proteomes" id="UP000823775">
    <property type="component" value="Unassembled WGS sequence"/>
</dbReference>
<gene>
    <name evidence="2" type="ORF">HAX54_037826</name>
</gene>
<proteinExistence type="predicted"/>
<dbReference type="EMBL" id="JACEIK010000511">
    <property type="protein sequence ID" value="MCD7458298.1"/>
    <property type="molecule type" value="Genomic_DNA"/>
</dbReference>
<feature type="non-terminal residue" evidence="2">
    <location>
        <position position="1"/>
    </location>
</feature>
<feature type="compositionally biased region" description="Basic and acidic residues" evidence="1">
    <location>
        <begin position="73"/>
        <end position="82"/>
    </location>
</feature>
<comment type="caution">
    <text evidence="2">The sequence shown here is derived from an EMBL/GenBank/DDBJ whole genome shotgun (WGS) entry which is preliminary data.</text>
</comment>
<protein>
    <submittedName>
        <fullName evidence="2">Uncharacterized protein</fullName>
    </submittedName>
</protein>
<accession>A0ABS8SHJ5</accession>
<evidence type="ECO:0000313" key="2">
    <source>
        <dbReference type="EMBL" id="MCD7458298.1"/>
    </source>
</evidence>
<reference evidence="2 3" key="1">
    <citation type="journal article" date="2021" name="BMC Genomics">
        <title>Datura genome reveals duplications of psychoactive alkaloid biosynthetic genes and high mutation rate following tissue culture.</title>
        <authorList>
            <person name="Rajewski A."/>
            <person name="Carter-House D."/>
            <person name="Stajich J."/>
            <person name="Litt A."/>
        </authorList>
    </citation>
    <scope>NUCLEOTIDE SEQUENCE [LARGE SCALE GENOMIC DNA]</scope>
    <source>
        <strain evidence="2">AR-01</strain>
    </source>
</reference>
<evidence type="ECO:0000256" key="1">
    <source>
        <dbReference type="SAM" id="MobiDB-lite"/>
    </source>
</evidence>